<keyword evidence="3" id="KW-0812">Transmembrane</keyword>
<keyword evidence="3" id="KW-0325">Glycoprotein</keyword>
<dbReference type="Gene3D" id="3.40.50.11350">
    <property type="match status" value="1"/>
</dbReference>
<comment type="similarity">
    <text evidence="3">Belongs to the glycosyltransferase 11 family.</text>
</comment>
<dbReference type="Proteomes" id="UP001652700">
    <property type="component" value="Unplaced"/>
</dbReference>
<protein>
    <recommendedName>
        <fullName evidence="3">L-Fucosyltransferase</fullName>
        <ecNumber evidence="3">2.4.1.-</ecNumber>
    </recommendedName>
</protein>
<dbReference type="PANTHER" id="PTHR11927">
    <property type="entry name" value="GALACTOSIDE 2-L-FUCOSYLTRANSFERASE"/>
    <property type="match status" value="1"/>
</dbReference>
<dbReference type="Pfam" id="PF01531">
    <property type="entry name" value="Glyco_transf_11"/>
    <property type="match status" value="1"/>
</dbReference>
<comment type="pathway">
    <text evidence="3">Protein modification; protein glycosylation.</text>
</comment>
<reference evidence="4" key="1">
    <citation type="submission" date="2025-05" db="UniProtKB">
        <authorList>
            <consortium name="EnsemblMetazoa"/>
        </authorList>
    </citation>
    <scope>IDENTIFICATION</scope>
</reference>
<keyword evidence="1 3" id="KW-0328">Glycosyltransferase</keyword>
<keyword evidence="3" id="KW-1133">Transmembrane helix</keyword>
<dbReference type="EnsemblMetazoa" id="XM_028275094.2">
    <property type="protein sequence ID" value="XP_028130895.2"/>
    <property type="gene ID" value="LOC114326684"/>
</dbReference>
<accession>A0ABM5IE75</accession>
<keyword evidence="5" id="KW-1185">Reference proteome</keyword>
<evidence type="ECO:0000256" key="1">
    <source>
        <dbReference type="ARBA" id="ARBA00022676"/>
    </source>
</evidence>
<dbReference type="GeneID" id="114326684"/>
<keyword evidence="2 3" id="KW-0808">Transferase</keyword>
<sequence length="340" mass="39035">MFSNNRNILFKGIVLALCIISCVHLFFFPLFETNTNPNVIRTYLDLEQSLCVNDIRKKKPLKPGKCPENGIITVEQGGRLGNQIWEYTAVFALARETGLDPYIPRCIKLKLDSVFDKLSVPTLDEIGHCLVQRDFYVMTPEQSNIDYFLEAWNFTNQSVILPKYIMQPSLLLNWGQDIIHEFSIKKSLVEKSQKILHAAVKYVKTPVGTFIGVHVRRTDYISYVKRKYNSSTVDKSFFQSAMQLYESKFSNPIFIFVSDDSKWCWDNFNYKKNAYITGKHHSSSPGLDMTILANCNHTIYDYGTYGMWGAILAGGNAVHYSFKEEGPVFQTTALKNYRGR</sequence>
<keyword evidence="3" id="KW-0735">Signal-anchor</keyword>
<evidence type="ECO:0000313" key="5">
    <source>
        <dbReference type="Proteomes" id="UP001652700"/>
    </source>
</evidence>
<dbReference type="RefSeq" id="XP_028130895.2">
    <property type="nucleotide sequence ID" value="XM_028275094.2"/>
</dbReference>
<comment type="subcellular location">
    <subcellularLocation>
        <location evidence="3">Golgi apparatus</location>
        <location evidence="3">Golgi stack membrane</location>
        <topology evidence="3">Single-pass type II membrane protein</topology>
    </subcellularLocation>
</comment>
<keyword evidence="3" id="KW-0333">Golgi apparatus</keyword>
<evidence type="ECO:0000313" key="4">
    <source>
        <dbReference type="EnsemblMetazoa" id="XP_028130895.2"/>
    </source>
</evidence>
<dbReference type="EC" id="2.4.1.-" evidence="3"/>
<dbReference type="InterPro" id="IPR002516">
    <property type="entry name" value="Glyco_trans_11"/>
</dbReference>
<evidence type="ECO:0000256" key="2">
    <source>
        <dbReference type="ARBA" id="ARBA00022679"/>
    </source>
</evidence>
<evidence type="ECO:0000256" key="3">
    <source>
        <dbReference type="RuleBase" id="RU363129"/>
    </source>
</evidence>
<feature type="transmembrane region" description="Helical" evidence="3">
    <location>
        <begin position="12"/>
        <end position="31"/>
    </location>
</feature>
<dbReference type="PANTHER" id="PTHR11927:SF9">
    <property type="entry name" value="L-FUCOSYLTRANSFERASE"/>
    <property type="match status" value="1"/>
</dbReference>
<proteinExistence type="inferred from homology"/>
<dbReference type="CDD" id="cd11301">
    <property type="entry name" value="Fut1_Fut2_like"/>
    <property type="match status" value="1"/>
</dbReference>
<keyword evidence="3" id="KW-0472">Membrane</keyword>
<organism evidence="4 5">
    <name type="scientific">Diabrotica virgifera virgifera</name>
    <name type="common">western corn rootworm</name>
    <dbReference type="NCBI Taxonomy" id="50390"/>
    <lineage>
        <taxon>Eukaryota</taxon>
        <taxon>Metazoa</taxon>
        <taxon>Ecdysozoa</taxon>
        <taxon>Arthropoda</taxon>
        <taxon>Hexapoda</taxon>
        <taxon>Insecta</taxon>
        <taxon>Pterygota</taxon>
        <taxon>Neoptera</taxon>
        <taxon>Endopterygota</taxon>
        <taxon>Coleoptera</taxon>
        <taxon>Polyphaga</taxon>
        <taxon>Cucujiformia</taxon>
        <taxon>Chrysomeloidea</taxon>
        <taxon>Chrysomelidae</taxon>
        <taxon>Galerucinae</taxon>
        <taxon>Diabroticina</taxon>
        <taxon>Diabroticites</taxon>
        <taxon>Diabrotica</taxon>
    </lineage>
</organism>
<name>A0ABM5IE75_DIAVI</name>